<dbReference type="Proteomes" id="UP000464787">
    <property type="component" value="Chromosome"/>
</dbReference>
<comment type="subcellular location">
    <subcellularLocation>
        <location evidence="1">Cell outer membrane</location>
        <topology evidence="1">Lipid-anchor</topology>
    </subcellularLocation>
</comment>
<name>A0A857J376_9BURK</name>
<dbReference type="EMBL" id="CP047650">
    <property type="protein sequence ID" value="QHI98226.1"/>
    <property type="molecule type" value="Genomic_DNA"/>
</dbReference>
<evidence type="ECO:0000256" key="2">
    <source>
        <dbReference type="ARBA" id="ARBA00022729"/>
    </source>
</evidence>
<evidence type="ECO:0000256" key="7">
    <source>
        <dbReference type="SAM" id="MobiDB-lite"/>
    </source>
</evidence>
<organism evidence="8 9">
    <name type="scientific">Xylophilus rhododendri</name>
    <dbReference type="NCBI Taxonomy" id="2697032"/>
    <lineage>
        <taxon>Bacteria</taxon>
        <taxon>Pseudomonadati</taxon>
        <taxon>Pseudomonadota</taxon>
        <taxon>Betaproteobacteria</taxon>
        <taxon>Burkholderiales</taxon>
        <taxon>Xylophilus</taxon>
    </lineage>
</organism>
<dbReference type="PROSITE" id="PS51257">
    <property type="entry name" value="PROKAR_LIPOPROTEIN"/>
    <property type="match status" value="1"/>
</dbReference>
<protein>
    <recommendedName>
        <fullName evidence="10">Lipoprotein</fullName>
    </recommendedName>
</protein>
<dbReference type="AlphaFoldDB" id="A0A857J376"/>
<proteinExistence type="predicted"/>
<keyword evidence="2" id="KW-0732">Signal</keyword>
<evidence type="ECO:0000313" key="8">
    <source>
        <dbReference type="EMBL" id="QHI98226.1"/>
    </source>
</evidence>
<evidence type="ECO:0000256" key="1">
    <source>
        <dbReference type="ARBA" id="ARBA00004459"/>
    </source>
</evidence>
<keyword evidence="9" id="KW-1185">Reference proteome</keyword>
<keyword evidence="4" id="KW-0564">Palmitate</keyword>
<sequence length="93" mass="9550">MLKVPQILVRAITLVGGVAVLAACGQKGPLVLPTEVAARQRATMVQTLKPDWARSRDTGAGKPAAAAAAPAEPEANVTPPTPTDLVPESLMTQ</sequence>
<keyword evidence="6" id="KW-0449">Lipoprotein</keyword>
<gene>
    <name evidence="8" type="ORF">GT347_09615</name>
</gene>
<dbReference type="GO" id="GO:0009279">
    <property type="term" value="C:cell outer membrane"/>
    <property type="evidence" value="ECO:0007669"/>
    <property type="project" value="UniProtKB-SubCell"/>
</dbReference>
<evidence type="ECO:0000256" key="6">
    <source>
        <dbReference type="ARBA" id="ARBA00023288"/>
    </source>
</evidence>
<dbReference type="NCBIfam" id="NF047847">
    <property type="entry name" value="SS_mature_LptM"/>
    <property type="match status" value="1"/>
</dbReference>
<accession>A0A857J376</accession>
<evidence type="ECO:0000256" key="5">
    <source>
        <dbReference type="ARBA" id="ARBA00023237"/>
    </source>
</evidence>
<keyword evidence="3" id="KW-0472">Membrane</keyword>
<evidence type="ECO:0008006" key="10">
    <source>
        <dbReference type="Google" id="ProtNLM"/>
    </source>
</evidence>
<evidence type="ECO:0000256" key="4">
    <source>
        <dbReference type="ARBA" id="ARBA00023139"/>
    </source>
</evidence>
<evidence type="ECO:0000256" key="3">
    <source>
        <dbReference type="ARBA" id="ARBA00023136"/>
    </source>
</evidence>
<feature type="region of interest" description="Disordered" evidence="7">
    <location>
        <begin position="49"/>
        <end position="93"/>
    </location>
</feature>
<dbReference type="KEGG" id="xyk:GT347_09615"/>
<dbReference type="InterPro" id="IPR032831">
    <property type="entry name" value="LptM_cons"/>
</dbReference>
<dbReference type="Pfam" id="PF13627">
    <property type="entry name" value="LptM_cons"/>
    <property type="match status" value="1"/>
</dbReference>
<reference evidence="8 9" key="1">
    <citation type="submission" date="2020-01" db="EMBL/GenBank/DDBJ databases">
        <title>Genome sequencing of strain KACC 21265.</title>
        <authorList>
            <person name="Heo J."/>
            <person name="Kim S.-J."/>
            <person name="Kim J.-S."/>
            <person name="Hong S.-B."/>
            <person name="Kwon S.-W."/>
        </authorList>
    </citation>
    <scope>NUCLEOTIDE SEQUENCE [LARGE SCALE GENOMIC DNA]</scope>
    <source>
        <strain evidence="8 9">KACC 21265</strain>
    </source>
</reference>
<evidence type="ECO:0000313" key="9">
    <source>
        <dbReference type="Proteomes" id="UP000464787"/>
    </source>
</evidence>
<feature type="compositionally biased region" description="Low complexity" evidence="7">
    <location>
        <begin position="63"/>
        <end position="78"/>
    </location>
</feature>
<keyword evidence="5" id="KW-0998">Cell outer membrane</keyword>